<evidence type="ECO:0000313" key="1">
    <source>
        <dbReference type="EMBL" id="MPN22083.1"/>
    </source>
</evidence>
<gene>
    <name evidence="1" type="ORF">SDC9_169466</name>
</gene>
<sequence length="91" mass="10487">MERKLMNGKVYKEIDFEDVLSSHSGQSDIFYHVFYGTVDWNKDGNEQKAICIFMKYNGKVNVLSPANVLISDLFKVEEAIAKVKQRNLILN</sequence>
<protein>
    <submittedName>
        <fullName evidence="1">Uncharacterized protein</fullName>
    </submittedName>
</protein>
<dbReference type="AlphaFoldDB" id="A0A645GE51"/>
<reference evidence="1" key="1">
    <citation type="submission" date="2019-08" db="EMBL/GenBank/DDBJ databases">
        <authorList>
            <person name="Kucharzyk K."/>
            <person name="Murdoch R.W."/>
            <person name="Higgins S."/>
            <person name="Loffler F."/>
        </authorList>
    </citation>
    <scope>NUCLEOTIDE SEQUENCE</scope>
</reference>
<accession>A0A645GE51</accession>
<proteinExistence type="predicted"/>
<name>A0A645GE51_9ZZZZ</name>
<dbReference type="EMBL" id="VSSQ01070238">
    <property type="protein sequence ID" value="MPN22083.1"/>
    <property type="molecule type" value="Genomic_DNA"/>
</dbReference>
<comment type="caution">
    <text evidence="1">The sequence shown here is derived from an EMBL/GenBank/DDBJ whole genome shotgun (WGS) entry which is preliminary data.</text>
</comment>
<organism evidence="1">
    <name type="scientific">bioreactor metagenome</name>
    <dbReference type="NCBI Taxonomy" id="1076179"/>
    <lineage>
        <taxon>unclassified sequences</taxon>
        <taxon>metagenomes</taxon>
        <taxon>ecological metagenomes</taxon>
    </lineage>
</organism>